<accession>A0A176VLB1</accession>
<dbReference type="Proteomes" id="UP000077202">
    <property type="component" value="Unassembled WGS sequence"/>
</dbReference>
<keyword evidence="2" id="KW-1185">Reference proteome</keyword>
<dbReference type="Gene3D" id="2.60.120.10">
    <property type="entry name" value="Jelly Rolls"/>
    <property type="match status" value="2"/>
</dbReference>
<name>A0A176VLB1_MARPO</name>
<protein>
    <recommendedName>
        <fullName evidence="3">Cupin 2 conserved barrel domain-containing protein</fullName>
    </recommendedName>
</protein>
<dbReference type="InterPro" id="IPR047183">
    <property type="entry name" value="GDO-like"/>
</dbReference>
<dbReference type="InterPro" id="IPR011051">
    <property type="entry name" value="RmlC_Cupin_sf"/>
</dbReference>
<organism evidence="1 2">
    <name type="scientific">Marchantia polymorpha subsp. ruderalis</name>
    <dbReference type="NCBI Taxonomy" id="1480154"/>
    <lineage>
        <taxon>Eukaryota</taxon>
        <taxon>Viridiplantae</taxon>
        <taxon>Streptophyta</taxon>
        <taxon>Embryophyta</taxon>
        <taxon>Marchantiophyta</taxon>
        <taxon>Marchantiopsida</taxon>
        <taxon>Marchantiidae</taxon>
        <taxon>Marchantiales</taxon>
        <taxon>Marchantiaceae</taxon>
        <taxon>Marchantia</taxon>
    </lineage>
</organism>
<dbReference type="AlphaFoldDB" id="A0A176VLB1"/>
<dbReference type="PANTHER" id="PTHR41517">
    <property type="entry name" value="1,2-DIOXYGENASE PROTEIN-RELATED"/>
    <property type="match status" value="1"/>
</dbReference>
<dbReference type="CDD" id="cd02216">
    <property type="entry name" value="cupin_GDO-like_N"/>
    <property type="match status" value="1"/>
</dbReference>
<evidence type="ECO:0008006" key="3">
    <source>
        <dbReference type="Google" id="ProtNLM"/>
    </source>
</evidence>
<dbReference type="SUPFAM" id="SSF51182">
    <property type="entry name" value="RmlC-like cupins"/>
    <property type="match status" value="1"/>
</dbReference>
<sequence length="407" mass="44938">MESVVVFRGNLVSCWEKGCPTAATSVSSSSSSRVAFNALPAASAKPRKLGIQCKVQKFSTQRTSAQATDVQQTGHGVEMEAESSGSKSTWESHTQVYEYTSAANPVLKAIPILGLHPCDHRSGPSRISTLDLSEQMEIDGYAASSPNLLASFLRVCTGESLTTSATATSQAFYVIHGEGKTRTGFGDIEWKTGDLFVIPGTEAETECTHFCFNDDKENTGGAGLYWVHDSPLLAYLGVVPKSKQFEPTFYSWEYLMANMEKVRLEEGAHERNRMGILLGNTATPQTKTLSHTLWSLLNVLPAGQMQKPHRHSSTALDLAIHAAPGTYTLMGETLDMNGKIIDPIRVDWETGAMFVTPPRWWHSHHNDSNEEAWVLPMQDAGLYTYQRTLDIRFSDNEVQLMKKNILR</sequence>
<reference evidence="1" key="1">
    <citation type="submission" date="2016-03" db="EMBL/GenBank/DDBJ databases">
        <title>Mechanisms controlling the formation of the plant cell surface in tip-growing cells are functionally conserved among land plants.</title>
        <authorList>
            <person name="Honkanen S."/>
            <person name="Jones V.A."/>
            <person name="Morieri G."/>
            <person name="Champion C."/>
            <person name="Hetherington A.J."/>
            <person name="Kelly S."/>
            <person name="Saint-Marcoux D."/>
            <person name="Proust H."/>
            <person name="Prescott H."/>
            <person name="Dolan L."/>
        </authorList>
    </citation>
    <scope>NUCLEOTIDE SEQUENCE [LARGE SCALE GENOMIC DNA]</scope>
    <source>
        <tissue evidence="1">Whole gametophyte</tissue>
    </source>
</reference>
<proteinExistence type="predicted"/>
<comment type="caution">
    <text evidence="1">The sequence shown here is derived from an EMBL/GenBank/DDBJ whole genome shotgun (WGS) entry which is preliminary data.</text>
</comment>
<gene>
    <name evidence="1" type="ORF">AXG93_3661s1370</name>
</gene>
<dbReference type="EMBL" id="LVLJ01003529">
    <property type="protein sequence ID" value="OAE21112.1"/>
    <property type="molecule type" value="Genomic_DNA"/>
</dbReference>
<dbReference type="InterPro" id="IPR014710">
    <property type="entry name" value="RmlC-like_jellyroll"/>
</dbReference>
<evidence type="ECO:0000313" key="2">
    <source>
        <dbReference type="Proteomes" id="UP000077202"/>
    </source>
</evidence>
<dbReference type="PANTHER" id="PTHR41517:SF1">
    <property type="entry name" value="CUPIN"/>
    <property type="match status" value="1"/>
</dbReference>
<evidence type="ECO:0000313" key="1">
    <source>
        <dbReference type="EMBL" id="OAE21112.1"/>
    </source>
</evidence>
<dbReference type="GO" id="GO:0051213">
    <property type="term" value="F:dioxygenase activity"/>
    <property type="evidence" value="ECO:0007669"/>
    <property type="project" value="InterPro"/>
</dbReference>